<accession>A0A318NVZ1</accession>
<sequence length="294" mass="35347">MSHSPPKITLLSTNDLDECHFFIDYLDRRDIVRKNRFDQFDGPADICNHLNISLNKRFRNAPEEINGVISDMLYSLSEKIPSEDEVAWLKKDKRACFWLWAEIFNVFLDVMSFEEIKRTFPHSHQERHREVLKKHKELHLNNDNRRWGELVSRWSEIKEDDSLVEHLSPDDEDVVSYVWKYLCSHGYDIAQKYSPLDNEERYLSIINYMDFYLSNPLEKELLLRKVKPAIHQRSYRLKKQDANVSKQFYLKNENMDKLKRLLNKNRMTMDEYFNALIEQESDRLASTEHKKQVK</sequence>
<dbReference type="Proteomes" id="UP000248196">
    <property type="component" value="Unassembled WGS sequence"/>
</dbReference>
<proteinExistence type="predicted"/>
<protein>
    <submittedName>
        <fullName evidence="1">Uncharacterized protein</fullName>
    </submittedName>
</protein>
<evidence type="ECO:0000313" key="1">
    <source>
        <dbReference type="EMBL" id="PYD37904.1"/>
    </source>
</evidence>
<organism evidence="1 2">
    <name type="scientific">Serratia plymuthica</name>
    <dbReference type="NCBI Taxonomy" id="82996"/>
    <lineage>
        <taxon>Bacteria</taxon>
        <taxon>Pseudomonadati</taxon>
        <taxon>Pseudomonadota</taxon>
        <taxon>Gammaproteobacteria</taxon>
        <taxon>Enterobacterales</taxon>
        <taxon>Yersiniaceae</taxon>
        <taxon>Serratia</taxon>
    </lineage>
</organism>
<dbReference type="OrthoDB" id="6713157at2"/>
<dbReference type="EMBL" id="PESE01000005">
    <property type="protein sequence ID" value="PYD37904.1"/>
    <property type="molecule type" value="Genomic_DNA"/>
</dbReference>
<evidence type="ECO:0000313" key="2">
    <source>
        <dbReference type="Proteomes" id="UP000248196"/>
    </source>
</evidence>
<gene>
    <name evidence="1" type="ORF">CT690_17730</name>
</gene>
<name>A0A318NVZ1_SERPL</name>
<dbReference type="AlphaFoldDB" id="A0A318NVZ1"/>
<dbReference type="RefSeq" id="WP_020453717.1">
    <property type="nucleotide sequence ID" value="NZ_PESE01000005.1"/>
</dbReference>
<comment type="caution">
    <text evidence="1">The sequence shown here is derived from an EMBL/GenBank/DDBJ whole genome shotgun (WGS) entry which is preliminary data.</text>
</comment>
<reference evidence="1 2" key="1">
    <citation type="submission" date="2017-11" db="EMBL/GenBank/DDBJ databases">
        <title>Genome sequence of the oocydin A producing rhizobacterium Serratia plymuthica 4Rx5.</title>
        <authorList>
            <person name="Matilla M.A."/>
            <person name="Udaondo Z."/>
            <person name="Salmond G.P.C."/>
        </authorList>
    </citation>
    <scope>NUCLEOTIDE SEQUENCE [LARGE SCALE GENOMIC DNA]</scope>
    <source>
        <strain evidence="1 2">4Rx5</strain>
    </source>
</reference>